<feature type="chain" id="PRO_5035292630" evidence="1">
    <location>
        <begin position="26"/>
        <end position="365"/>
    </location>
</feature>
<keyword evidence="1" id="KW-0732">Signal</keyword>
<evidence type="ECO:0000259" key="2">
    <source>
        <dbReference type="Pfam" id="PF13472"/>
    </source>
</evidence>
<dbReference type="Pfam" id="PF13472">
    <property type="entry name" value="Lipase_GDSL_2"/>
    <property type="match status" value="1"/>
</dbReference>
<sequence>MKSMFFRLAVVSSLVCLSFVRQTFAEVLPAPALHPFGRWLLTDSQQVELIGSAVHFGFRFSGSECRLYAYCKEPGGHNYLQYEIDGVYQGRVRIEGGNRKPVVIKAASPGTHTVWVYKATEATTGPVFIGKVEGHGLQALQEPDAPLIEFIGNSITCGALADPSETPCGTGVYIDQHNAYYAYGPRVARALKANYFLSSVSGIGIYRTWNSDSPSMPQVYEKADLIEGSRRMWDFSQYKPDIVSIALGTNDLSKGDGKTPRAPFDSATFVNAYVRFVQLVKSKYPAAQLVLLSSPMVGGAERQLLQHCLSVVKAAIDAQYPSGRPVALFFFDPMQPRGCSYHPSVEDHALMAAQLEPFFRKLLKE</sequence>
<comment type="caution">
    <text evidence="4">The sequence shown here is derived from an EMBL/GenBank/DDBJ whole genome shotgun (WGS) entry which is preliminary data.</text>
</comment>
<dbReference type="InterPro" id="IPR040794">
    <property type="entry name" value="CE2_N"/>
</dbReference>
<keyword evidence="5" id="KW-1185">Reference proteome</keyword>
<feature type="signal peptide" evidence="1">
    <location>
        <begin position="1"/>
        <end position="25"/>
    </location>
</feature>
<dbReference type="SUPFAM" id="SSF52266">
    <property type="entry name" value="SGNH hydrolase"/>
    <property type="match status" value="1"/>
</dbReference>
<reference evidence="4" key="1">
    <citation type="journal article" date="2014" name="Int. J. Syst. Evol. Microbiol.">
        <title>Complete genome sequence of Corynebacterium casei LMG S-19264T (=DSM 44701T), isolated from a smear-ripened cheese.</title>
        <authorList>
            <consortium name="US DOE Joint Genome Institute (JGI-PGF)"/>
            <person name="Walter F."/>
            <person name="Albersmeier A."/>
            <person name="Kalinowski J."/>
            <person name="Ruckert C."/>
        </authorList>
    </citation>
    <scope>NUCLEOTIDE SEQUENCE</scope>
    <source>
        <strain evidence="4">CGMCC 1.15448</strain>
    </source>
</reference>
<gene>
    <name evidence="4" type="ORF">GCM10011511_00630</name>
</gene>
<dbReference type="InterPro" id="IPR052762">
    <property type="entry name" value="PCW_deacetylase/CE"/>
</dbReference>
<name>A0A8J2U6H8_9BACT</name>
<dbReference type="EMBL" id="BMJC01000001">
    <property type="protein sequence ID" value="GGA81566.1"/>
    <property type="molecule type" value="Genomic_DNA"/>
</dbReference>
<dbReference type="GO" id="GO:0052689">
    <property type="term" value="F:carboxylic ester hydrolase activity"/>
    <property type="evidence" value="ECO:0007669"/>
    <property type="project" value="InterPro"/>
</dbReference>
<dbReference type="PANTHER" id="PTHR37834">
    <property type="entry name" value="GDSL-LIKE LIPASE/ACYLHYDROLASE DOMAIN PROTEIN (AFU_ORTHOLOGUE AFUA_2G00620)"/>
    <property type="match status" value="1"/>
</dbReference>
<dbReference type="InterPro" id="IPR037461">
    <property type="entry name" value="CtCE2-like_dom"/>
</dbReference>
<reference evidence="4" key="2">
    <citation type="submission" date="2020-09" db="EMBL/GenBank/DDBJ databases">
        <authorList>
            <person name="Sun Q."/>
            <person name="Zhou Y."/>
        </authorList>
    </citation>
    <scope>NUCLEOTIDE SEQUENCE</scope>
    <source>
        <strain evidence="4">CGMCC 1.15448</strain>
    </source>
</reference>
<feature type="domain" description="Carbohydrate esterase 2 N-terminal" evidence="3">
    <location>
        <begin position="37"/>
        <end position="142"/>
    </location>
</feature>
<dbReference type="CDD" id="cd01831">
    <property type="entry name" value="Endoglucanase_E_like"/>
    <property type="match status" value="1"/>
</dbReference>
<evidence type="ECO:0000313" key="5">
    <source>
        <dbReference type="Proteomes" id="UP000607559"/>
    </source>
</evidence>
<dbReference type="InterPro" id="IPR013830">
    <property type="entry name" value="SGNH_hydro"/>
</dbReference>
<dbReference type="Gene3D" id="2.60.120.260">
    <property type="entry name" value="Galactose-binding domain-like"/>
    <property type="match status" value="1"/>
</dbReference>
<proteinExistence type="predicted"/>
<evidence type="ECO:0000313" key="4">
    <source>
        <dbReference type="EMBL" id="GGA81566.1"/>
    </source>
</evidence>
<organism evidence="4 5">
    <name type="scientific">Puia dinghuensis</name>
    <dbReference type="NCBI Taxonomy" id="1792502"/>
    <lineage>
        <taxon>Bacteria</taxon>
        <taxon>Pseudomonadati</taxon>
        <taxon>Bacteroidota</taxon>
        <taxon>Chitinophagia</taxon>
        <taxon>Chitinophagales</taxon>
        <taxon>Chitinophagaceae</taxon>
        <taxon>Puia</taxon>
    </lineage>
</organism>
<dbReference type="Pfam" id="PF17996">
    <property type="entry name" value="CE2_N"/>
    <property type="match status" value="1"/>
</dbReference>
<dbReference type="Gene3D" id="3.40.50.1110">
    <property type="entry name" value="SGNH hydrolase"/>
    <property type="match status" value="1"/>
</dbReference>
<accession>A0A8J2U6H8</accession>
<feature type="domain" description="SGNH hydrolase-type esterase" evidence="2">
    <location>
        <begin position="150"/>
        <end position="302"/>
    </location>
</feature>
<evidence type="ECO:0000256" key="1">
    <source>
        <dbReference type="SAM" id="SignalP"/>
    </source>
</evidence>
<dbReference type="AlphaFoldDB" id="A0A8J2U6H8"/>
<protein>
    <submittedName>
        <fullName evidence="4">Endoglucanase</fullName>
    </submittedName>
</protein>
<dbReference type="InterPro" id="IPR036514">
    <property type="entry name" value="SGNH_hydro_sf"/>
</dbReference>
<evidence type="ECO:0000259" key="3">
    <source>
        <dbReference type="Pfam" id="PF17996"/>
    </source>
</evidence>
<dbReference type="Proteomes" id="UP000607559">
    <property type="component" value="Unassembled WGS sequence"/>
</dbReference>
<dbReference type="PANTHER" id="PTHR37834:SF2">
    <property type="entry name" value="ESTERASE, SGNH HYDROLASE-TYPE"/>
    <property type="match status" value="1"/>
</dbReference>